<comment type="caution">
    <text evidence="1">The sequence shown here is derived from an EMBL/GenBank/DDBJ whole genome shotgun (WGS) entry which is preliminary data.</text>
</comment>
<sequence length="37" mass="4534">MLEMLVWHRFSKFCLIDSRFFAVAKMTKNPQCYNYSQ</sequence>
<evidence type="ECO:0000313" key="2">
    <source>
        <dbReference type="Proteomes" id="UP000018143"/>
    </source>
</evidence>
<accession>T1CNF4</accession>
<reference evidence="1 2" key="1">
    <citation type="journal article" date="2013" name="Genome Announc.">
        <title>Draft Genome Sequence of Helicobacter fennelliae Strain MRY12-0050, Isolated from a Bacteremia Patient.</title>
        <authorList>
            <person name="Rimbara E."/>
            <person name="Matsui M."/>
            <person name="Mori S."/>
            <person name="Suzuki S."/>
            <person name="Suzuki M."/>
            <person name="Kim H."/>
            <person name="Sekizuka T."/>
            <person name="Kuroda M."/>
            <person name="Shibayama K."/>
        </authorList>
    </citation>
    <scope>NUCLEOTIDE SEQUENCE [LARGE SCALE GENOMIC DNA]</scope>
    <source>
        <strain evidence="1 2">MRY12-0050</strain>
    </source>
</reference>
<keyword evidence="2" id="KW-1185">Reference proteome</keyword>
<dbReference type="EMBL" id="BASD01000004">
    <property type="protein sequence ID" value="GAD18314.1"/>
    <property type="molecule type" value="Genomic_DNA"/>
</dbReference>
<organism evidence="1 2">
    <name type="scientific">Helicobacter fennelliae MRY12-0050</name>
    <dbReference type="NCBI Taxonomy" id="1325130"/>
    <lineage>
        <taxon>Bacteria</taxon>
        <taxon>Pseudomonadati</taxon>
        <taxon>Campylobacterota</taxon>
        <taxon>Epsilonproteobacteria</taxon>
        <taxon>Campylobacterales</taxon>
        <taxon>Helicobacteraceae</taxon>
        <taxon>Helicobacter</taxon>
    </lineage>
</organism>
<gene>
    <name evidence="1" type="ORF">HFN_1912</name>
</gene>
<protein>
    <submittedName>
        <fullName evidence="1">Uncharacterized protein</fullName>
    </submittedName>
</protein>
<proteinExistence type="predicted"/>
<name>T1CNF4_9HELI</name>
<dbReference type="AlphaFoldDB" id="T1CNF4"/>
<evidence type="ECO:0000313" key="1">
    <source>
        <dbReference type="EMBL" id="GAD18314.1"/>
    </source>
</evidence>
<dbReference type="Proteomes" id="UP000018143">
    <property type="component" value="Unassembled WGS sequence"/>
</dbReference>